<dbReference type="GO" id="GO:0000724">
    <property type="term" value="P:double-strand break repair via homologous recombination"/>
    <property type="evidence" value="ECO:0007669"/>
    <property type="project" value="TreeGrafter"/>
</dbReference>
<evidence type="ECO:0000256" key="2">
    <source>
        <dbReference type="ARBA" id="ARBA00023242"/>
    </source>
</evidence>
<evidence type="ECO:0000256" key="1">
    <source>
        <dbReference type="ARBA" id="ARBA00004123"/>
    </source>
</evidence>
<reference evidence="3 4" key="1">
    <citation type="submission" date="2023-12" db="EMBL/GenBank/DDBJ databases">
        <title>A high-quality genome assembly for Dillenia turbinata (Dilleniales).</title>
        <authorList>
            <person name="Chanderbali A."/>
        </authorList>
    </citation>
    <scope>NUCLEOTIDE SEQUENCE [LARGE SCALE GENOMIC DNA]</scope>
    <source>
        <strain evidence="3">LSX21</strain>
        <tissue evidence="3">Leaf</tissue>
    </source>
</reference>
<dbReference type="Proteomes" id="UP001370490">
    <property type="component" value="Unassembled WGS sequence"/>
</dbReference>
<dbReference type="EMBL" id="JBAMMX010000025">
    <property type="protein sequence ID" value="KAK6915077.1"/>
    <property type="molecule type" value="Genomic_DNA"/>
</dbReference>
<dbReference type="GO" id="GO:0030896">
    <property type="term" value="C:checkpoint clamp complex"/>
    <property type="evidence" value="ECO:0007669"/>
    <property type="project" value="InterPro"/>
</dbReference>
<sequence length="319" mass="35337">MKFKAFLTDNGIIQLEKRFIPALEKMGKTCHIFLTPDHFFILHNLLSPTSPQSIAQFNAPSLFDDYRISSQFDNVIAFSIDLFLLLRALRSSSSISTTNPNPNPNRLQVKLVKKLPPNSTTPLPFLTFESKGYKSAVIQDIPISKPLSRSSLVELQDALNSANEIPKTLVQVPDLGQLQNYVDRLKNVGELLNVTIGKCGDLYLQVSTSLITVGAEFRRLTVLGERASRGVGEDRDLSAQTRARRAIERGEAESVEVSLKHFGKSLQYHLAKPDCTFYGVGMNGGCLTVIFQFFLPGSRQTNKSISLHCRLPVLDPGAS</sequence>
<dbReference type="GO" id="GO:0035861">
    <property type="term" value="C:site of double-strand break"/>
    <property type="evidence" value="ECO:0007669"/>
    <property type="project" value="TreeGrafter"/>
</dbReference>
<comment type="subcellular location">
    <subcellularLocation>
        <location evidence="1">Nucleus</location>
    </subcellularLocation>
</comment>
<evidence type="ECO:0000313" key="4">
    <source>
        <dbReference type="Proteomes" id="UP001370490"/>
    </source>
</evidence>
<dbReference type="GO" id="GO:0031573">
    <property type="term" value="P:mitotic intra-S DNA damage checkpoint signaling"/>
    <property type="evidence" value="ECO:0007669"/>
    <property type="project" value="TreeGrafter"/>
</dbReference>
<keyword evidence="4" id="KW-1185">Reference proteome</keyword>
<protein>
    <submittedName>
        <fullName evidence="3">Checkpoint protein Hus1/Mec3</fullName>
    </submittedName>
</protein>
<accession>A0AAN8YW56</accession>
<dbReference type="GO" id="GO:0033314">
    <property type="term" value="P:mitotic DNA replication checkpoint signaling"/>
    <property type="evidence" value="ECO:0007669"/>
    <property type="project" value="TreeGrafter"/>
</dbReference>
<proteinExistence type="predicted"/>
<dbReference type="GO" id="GO:0000723">
    <property type="term" value="P:telomere maintenance"/>
    <property type="evidence" value="ECO:0007669"/>
    <property type="project" value="TreeGrafter"/>
</dbReference>
<dbReference type="InterPro" id="IPR007150">
    <property type="entry name" value="HUS1/Mec3"/>
</dbReference>
<dbReference type="PANTHER" id="PTHR12900">
    <property type="entry name" value="MITOTIC AND DNA DAMAGE CHECKPOINT PROTEIN HUS1"/>
    <property type="match status" value="1"/>
</dbReference>
<dbReference type="Pfam" id="PF04005">
    <property type="entry name" value="Hus1"/>
    <property type="match status" value="1"/>
</dbReference>
<dbReference type="AlphaFoldDB" id="A0AAN8YW56"/>
<dbReference type="Gene3D" id="3.70.10.10">
    <property type="match status" value="1"/>
</dbReference>
<organism evidence="3 4">
    <name type="scientific">Dillenia turbinata</name>
    <dbReference type="NCBI Taxonomy" id="194707"/>
    <lineage>
        <taxon>Eukaryota</taxon>
        <taxon>Viridiplantae</taxon>
        <taxon>Streptophyta</taxon>
        <taxon>Embryophyta</taxon>
        <taxon>Tracheophyta</taxon>
        <taxon>Spermatophyta</taxon>
        <taxon>Magnoliopsida</taxon>
        <taxon>eudicotyledons</taxon>
        <taxon>Gunneridae</taxon>
        <taxon>Pentapetalae</taxon>
        <taxon>Dilleniales</taxon>
        <taxon>Dilleniaceae</taxon>
        <taxon>Dillenia</taxon>
    </lineage>
</organism>
<gene>
    <name evidence="3" type="ORF">RJ641_020194</name>
</gene>
<dbReference type="GO" id="GO:0044778">
    <property type="term" value="P:meiotic DNA integrity checkpoint signaling"/>
    <property type="evidence" value="ECO:0007669"/>
    <property type="project" value="TreeGrafter"/>
</dbReference>
<dbReference type="PANTHER" id="PTHR12900:SF0">
    <property type="entry name" value="CHECKPOINT PROTEIN"/>
    <property type="match status" value="1"/>
</dbReference>
<dbReference type="GO" id="GO:0006289">
    <property type="term" value="P:nucleotide-excision repair"/>
    <property type="evidence" value="ECO:0007669"/>
    <property type="project" value="TreeGrafter"/>
</dbReference>
<name>A0AAN8YW56_9MAGN</name>
<evidence type="ECO:0000313" key="3">
    <source>
        <dbReference type="EMBL" id="KAK6915077.1"/>
    </source>
</evidence>
<keyword evidence="2" id="KW-0539">Nucleus</keyword>
<comment type="caution">
    <text evidence="3">The sequence shown here is derived from an EMBL/GenBank/DDBJ whole genome shotgun (WGS) entry which is preliminary data.</text>
</comment>